<sequence>MKPGPAAEGTGVLALAVTAYALLFDDPAGFVVAGALLVYLVYRAHLFLRNITRVVGSLAIFRKVERTIVRQGGGTGVETTVTYEPRPGLAVGVEDLVPPVAVQDGEQAYDTPESGKIVVRHRLKFMAAGVTAFGGIRLAARDPFFSGSLDLKHSALMTPSITVIPTGTSLTSAAAGSGFDEHHEEGQAVLLKGQETRSYREYVSGDPFELVDWKLSARHGKLYIREPEAMSGGSPCVIVDLPDPGHPLSDDEMTRYSMAVNGAVEGTYRRYGVCPLLLIAGGEVVASLPPEVPEEELFGALAMVRPTEQTVPVYRYLDAATVQTHLRGVRKAPGWEGTFRERLGTFISSFGSEDGLSYFWTQVTGTLRRSRSNGVYLCTPGRGDISHLVQVVLEARHLGFDVSGCTLSGPESAAARAELAACGMERMEEI</sequence>
<feature type="domain" description="DUF58" evidence="2">
    <location>
        <begin position="198"/>
        <end position="241"/>
    </location>
</feature>
<evidence type="ECO:0000313" key="4">
    <source>
        <dbReference type="Proteomes" id="UP000826709"/>
    </source>
</evidence>
<protein>
    <submittedName>
        <fullName evidence="3">DUF58 domain-containing protein</fullName>
    </submittedName>
</protein>
<dbReference type="RefSeq" id="WP_220680876.1">
    <property type="nucleotide sequence ID" value="NZ_CP037968.1"/>
</dbReference>
<dbReference type="PANTHER" id="PTHR34351">
    <property type="entry name" value="SLR1927 PROTEIN-RELATED"/>
    <property type="match status" value="1"/>
</dbReference>
<evidence type="ECO:0000256" key="1">
    <source>
        <dbReference type="SAM" id="Phobius"/>
    </source>
</evidence>
<reference evidence="3" key="2">
    <citation type="submission" date="2019-03" db="EMBL/GenBank/DDBJ databases">
        <authorList>
            <person name="Chen S.-C."/>
            <person name="Wu S.-Y."/>
            <person name="Lai M.-C."/>
        </authorList>
    </citation>
    <scope>NUCLEOTIDE SEQUENCE</scope>
    <source>
        <strain evidence="3">ML15</strain>
    </source>
</reference>
<reference evidence="3" key="1">
    <citation type="journal article" date="2005" name="Int. J. Syst. Evol. Microbiol.">
        <title>Methanofollis formosanus sp. nov., isolated from a fish pond.</title>
        <authorList>
            <person name="Wu S.Y."/>
            <person name="Chen S.C."/>
            <person name="Lai M.C."/>
        </authorList>
    </citation>
    <scope>NUCLEOTIDE SEQUENCE</scope>
    <source>
        <strain evidence="3">ML15</strain>
    </source>
</reference>
<dbReference type="Proteomes" id="UP000826709">
    <property type="component" value="Chromosome"/>
</dbReference>
<name>A0A8G1A376_9EURY</name>
<keyword evidence="1" id="KW-0472">Membrane</keyword>
<dbReference type="EMBL" id="CP037968">
    <property type="protein sequence ID" value="QYZ79569.1"/>
    <property type="molecule type" value="Genomic_DNA"/>
</dbReference>
<accession>A0A8G1A376</accession>
<dbReference type="Pfam" id="PF01882">
    <property type="entry name" value="DUF58"/>
    <property type="match status" value="1"/>
</dbReference>
<dbReference type="InterPro" id="IPR002881">
    <property type="entry name" value="DUF58"/>
</dbReference>
<feature type="transmembrane region" description="Helical" evidence="1">
    <location>
        <begin position="12"/>
        <end position="42"/>
    </location>
</feature>
<dbReference type="AlphaFoldDB" id="A0A8G1A376"/>
<keyword evidence="1" id="KW-1133">Transmembrane helix</keyword>
<evidence type="ECO:0000259" key="2">
    <source>
        <dbReference type="Pfam" id="PF01882"/>
    </source>
</evidence>
<dbReference type="OrthoDB" id="3263at2157"/>
<organism evidence="3 4">
    <name type="scientific">Methanofollis formosanus</name>
    <dbReference type="NCBI Taxonomy" id="299308"/>
    <lineage>
        <taxon>Archaea</taxon>
        <taxon>Methanobacteriati</taxon>
        <taxon>Methanobacteriota</taxon>
        <taxon>Stenosarchaea group</taxon>
        <taxon>Methanomicrobia</taxon>
        <taxon>Methanomicrobiales</taxon>
        <taxon>Methanomicrobiaceae</taxon>
        <taxon>Methanofollis</taxon>
    </lineage>
</organism>
<proteinExistence type="predicted"/>
<dbReference type="KEGG" id="mfk:E2N92_09070"/>
<keyword evidence="4" id="KW-1185">Reference proteome</keyword>
<gene>
    <name evidence="3" type="ORF">E2N92_09070</name>
</gene>
<dbReference type="PANTHER" id="PTHR34351:SF1">
    <property type="entry name" value="SLR1927 PROTEIN"/>
    <property type="match status" value="1"/>
</dbReference>
<evidence type="ECO:0000313" key="3">
    <source>
        <dbReference type="EMBL" id="QYZ79569.1"/>
    </source>
</evidence>
<keyword evidence="1" id="KW-0812">Transmembrane</keyword>